<dbReference type="Pfam" id="PF08450">
    <property type="entry name" value="SGL"/>
    <property type="match status" value="1"/>
</dbReference>
<dbReference type="PANTHER" id="PTHR47572">
    <property type="entry name" value="LIPOPROTEIN-RELATED"/>
    <property type="match status" value="1"/>
</dbReference>
<dbReference type="InterPro" id="IPR013658">
    <property type="entry name" value="SGL"/>
</dbReference>
<accession>A0A1I3QK97</accession>
<dbReference type="RefSeq" id="WP_091015717.1">
    <property type="nucleotide sequence ID" value="NZ_CP041743.1"/>
</dbReference>
<dbReference type="SUPFAM" id="SSF63829">
    <property type="entry name" value="Calcium-dependent phosphotriesterase"/>
    <property type="match status" value="1"/>
</dbReference>
<organism evidence="2 3">
    <name type="scientific">Paraburkholderia megapolitana</name>
    <dbReference type="NCBI Taxonomy" id="420953"/>
    <lineage>
        <taxon>Bacteria</taxon>
        <taxon>Pseudomonadati</taxon>
        <taxon>Pseudomonadota</taxon>
        <taxon>Betaproteobacteria</taxon>
        <taxon>Burkholderiales</taxon>
        <taxon>Burkholderiaceae</taxon>
        <taxon>Paraburkholderia</taxon>
    </lineage>
</organism>
<gene>
    <name evidence="2" type="ORF">SAMN05192543_106431</name>
</gene>
<evidence type="ECO:0000313" key="2">
    <source>
        <dbReference type="EMBL" id="SFJ34553.1"/>
    </source>
</evidence>
<evidence type="ECO:0000313" key="3">
    <source>
        <dbReference type="Proteomes" id="UP000199548"/>
    </source>
</evidence>
<dbReference type="STRING" id="420953.SAMN05192543_106431"/>
<dbReference type="EMBL" id="FOQU01000006">
    <property type="protein sequence ID" value="SFJ34553.1"/>
    <property type="molecule type" value="Genomic_DNA"/>
</dbReference>
<dbReference type="PANTHER" id="PTHR47572:SF5">
    <property type="entry name" value="BLR2277 PROTEIN"/>
    <property type="match status" value="1"/>
</dbReference>
<dbReference type="Gene3D" id="2.120.10.30">
    <property type="entry name" value="TolB, C-terminal domain"/>
    <property type="match status" value="1"/>
</dbReference>
<keyword evidence="3" id="KW-1185">Reference proteome</keyword>
<dbReference type="Proteomes" id="UP000199548">
    <property type="component" value="Unassembled WGS sequence"/>
</dbReference>
<dbReference type="OrthoDB" id="9031811at2"/>
<proteinExistence type="predicted"/>
<feature type="domain" description="SMP-30/Gluconolactonase/LRE-like region" evidence="1">
    <location>
        <begin position="16"/>
        <end position="268"/>
    </location>
</feature>
<dbReference type="InterPro" id="IPR051262">
    <property type="entry name" value="SMP-30/CGR1_Lactonase"/>
</dbReference>
<evidence type="ECO:0000259" key="1">
    <source>
        <dbReference type="Pfam" id="PF08450"/>
    </source>
</evidence>
<dbReference type="InterPro" id="IPR011042">
    <property type="entry name" value="6-blade_b-propeller_TolB-like"/>
</dbReference>
<protein>
    <submittedName>
        <fullName evidence="2">YD repeat-containing protein</fullName>
    </submittedName>
</protein>
<name>A0A1I3QK97_9BURK</name>
<dbReference type="AlphaFoldDB" id="A0A1I3QK97"/>
<reference evidence="2 3" key="1">
    <citation type="submission" date="2016-10" db="EMBL/GenBank/DDBJ databases">
        <authorList>
            <person name="de Groot N.N."/>
        </authorList>
    </citation>
    <scope>NUCLEOTIDE SEQUENCE [LARGE SCALE GENOMIC DNA]</scope>
    <source>
        <strain evidence="2 3">LMG 23650</strain>
    </source>
</reference>
<sequence>MDARIREIVSGFSFLEGPRWHDDRLWLSDFYMHRVMSIDADGRVTTVAEVPGQPSGLGWLPDGRLLVSSMRDRRVLRLETDGRLVEHADLSNIATGHINDMVVGEDGTAWVGNFGFDLMGGAPIAPARLASVTLDGTVRVAAEGLHFPNGSMITPDGKTLIVCESTGNRISAFDIVGPGQLGPRRDWAVFGPLPQSTDATTVVQQAVVTPDGAVLDAEGAVWCADVTHHRVLRVAEGGHILQEISTGDMGVFACTLGGADRRTLYLCVAPDSSEHNRAPSREAALWAVQVEVPGAGRP</sequence>